<name>A0ACD5GT49_9CYAN</name>
<keyword evidence="2" id="KW-1185">Reference proteome</keyword>
<protein>
    <submittedName>
        <fullName evidence="1">Uncharacterized protein</fullName>
    </submittedName>
</protein>
<evidence type="ECO:0000313" key="2">
    <source>
        <dbReference type="Proteomes" id="UP000095472"/>
    </source>
</evidence>
<proteinExistence type="predicted"/>
<dbReference type="EMBL" id="CP182909">
    <property type="protein sequence ID" value="XPM63887.1"/>
    <property type="molecule type" value="Genomic_DNA"/>
</dbReference>
<gene>
    <name evidence="1" type="ORF">BH720_032940</name>
</gene>
<evidence type="ECO:0000313" key="1">
    <source>
        <dbReference type="EMBL" id="XPM63887.1"/>
    </source>
</evidence>
<sequence length="43" mass="5015">MERHPPLERRIFSSSWASEEGEGKEGNWELGVRSWGKKRIGDE</sequence>
<reference evidence="1 2" key="1">
    <citation type="journal article" date="2016" name="Genome Announc.">
        <title>Draft Genome Sequence of the Thermotolerant Cyanobacterium Desertifilum sp. IPPAS B-1220.</title>
        <authorList>
            <person name="Mironov K.S."/>
            <person name="Sinetova M.A."/>
            <person name="Bolatkhan K."/>
            <person name="Zayadan B.K."/>
            <person name="Ustinova V.V."/>
            <person name="Kupriyanova E.V."/>
            <person name="Skrypnik A.N."/>
            <person name="Gogoleva N.E."/>
            <person name="Gogolev Y.V."/>
            <person name="Los D.A."/>
        </authorList>
    </citation>
    <scope>NUCLEOTIDE SEQUENCE [LARGE SCALE GENOMIC DNA]</scope>
    <source>
        <strain evidence="1 2">IPPAS B-1220</strain>
    </source>
</reference>
<accession>A0ACD5GT49</accession>
<organism evidence="1 2">
    <name type="scientific">Desertifilum tharense IPPAS B-1220</name>
    <dbReference type="NCBI Taxonomy" id="1781255"/>
    <lineage>
        <taxon>Bacteria</taxon>
        <taxon>Bacillati</taxon>
        <taxon>Cyanobacteriota</taxon>
        <taxon>Cyanophyceae</taxon>
        <taxon>Desertifilales</taxon>
        <taxon>Desertifilaceae</taxon>
        <taxon>Desertifilum</taxon>
    </lineage>
</organism>
<dbReference type="Proteomes" id="UP000095472">
    <property type="component" value="Chromosome"/>
</dbReference>